<dbReference type="PATRIC" id="fig|1339352.3.peg.911"/>
<reference evidence="1 2" key="1">
    <citation type="submission" date="2014-04" db="EMBL/GenBank/DDBJ databases">
        <authorList>
            <person name="Sears C."/>
            <person name="Carroll K."/>
            <person name="Sack B.R."/>
            <person name="Qadri F."/>
            <person name="Myers L.L."/>
            <person name="Chung G.-T."/>
            <person name="Escheverria P."/>
            <person name="Fraser C.M."/>
            <person name="Sadzewicz L."/>
            <person name="Shefchek K.A."/>
            <person name="Tallon L."/>
            <person name="Das S.P."/>
            <person name="Daugherty S."/>
            <person name="Mongodin E.F."/>
        </authorList>
    </citation>
    <scope>NUCLEOTIDE SEQUENCE [LARGE SCALE GENOMIC DNA]</scope>
    <source>
        <strain evidence="1 2">3975 RP4</strain>
    </source>
</reference>
<dbReference type="AlphaFoldDB" id="A0A069SUJ8"/>
<dbReference type="Proteomes" id="UP000027661">
    <property type="component" value="Unassembled WGS sequence"/>
</dbReference>
<comment type="caution">
    <text evidence="1">The sequence shown here is derived from an EMBL/GenBank/DDBJ whole genome shotgun (WGS) entry which is preliminary data.</text>
</comment>
<dbReference type="EMBL" id="JNHM01000012">
    <property type="protein sequence ID" value="KDS55645.1"/>
    <property type="molecule type" value="Genomic_DNA"/>
</dbReference>
<evidence type="ECO:0000313" key="1">
    <source>
        <dbReference type="EMBL" id="KDS55645.1"/>
    </source>
</evidence>
<sequence>MAIKNFKTKEEALAAMKKATDRKRTLIEYLKKGYSLEELEKMGFKMAKFA</sequence>
<proteinExistence type="predicted"/>
<gene>
    <name evidence="1" type="ORF">M099_0942</name>
</gene>
<dbReference type="RefSeq" id="WP_005848534.1">
    <property type="nucleotide sequence ID" value="NZ_JNHM01000012.1"/>
</dbReference>
<name>A0A069SUJ8_PHOVU</name>
<organism evidence="1 2">
    <name type="scientific">Phocaeicola vulgatus str. 3975 RP4</name>
    <dbReference type="NCBI Taxonomy" id="1339352"/>
    <lineage>
        <taxon>Bacteria</taxon>
        <taxon>Pseudomonadati</taxon>
        <taxon>Bacteroidota</taxon>
        <taxon>Bacteroidia</taxon>
        <taxon>Bacteroidales</taxon>
        <taxon>Bacteroidaceae</taxon>
        <taxon>Phocaeicola</taxon>
    </lineage>
</organism>
<protein>
    <submittedName>
        <fullName evidence="1">Uncharacterized protein</fullName>
    </submittedName>
</protein>
<accession>A0A069SUJ8</accession>
<evidence type="ECO:0000313" key="2">
    <source>
        <dbReference type="Proteomes" id="UP000027661"/>
    </source>
</evidence>